<proteinExistence type="predicted"/>
<name>A0A6G9HDE3_9VIRU</name>
<dbReference type="EMBL" id="MN604016">
    <property type="protein sequence ID" value="QIQ08578.1"/>
    <property type="molecule type" value="Genomic_DNA"/>
</dbReference>
<sequence length="119" mass="13677">MEPAPEHTELPSHNSESCLMSCDICNKAVVPSRCSAPAIIKATHRYLRNLGQPTCLNCNNEEDPHFEKQMNNLIKFCIDKKRDCSFQIFPNEKMIYLFNAKADRNINSYSYSPKGDIYK</sequence>
<protein>
    <submittedName>
        <fullName evidence="1">Uncharacterized protein</fullName>
    </submittedName>
</protein>
<reference evidence="1" key="1">
    <citation type="journal article" date="2020" name="MBio">
        <title>A New Family of DNA Viruses Causing Disease in Crustaceans from Diverse Aquatic Biomes.</title>
        <authorList>
            <person name="Subramaniam K."/>
            <person name="Behringer D.C."/>
            <person name="Bojko J."/>
            <person name="Yutin N."/>
            <person name="Clark A.S."/>
            <person name="Bateman K.S."/>
            <person name="van Aerle R."/>
            <person name="Bass D."/>
            <person name="Kerr R.C."/>
            <person name="Koonin E.V."/>
            <person name="Stentiford G.D."/>
            <person name="Waltzek T.B."/>
        </authorList>
    </citation>
    <scope>NUCLEOTIDE SEQUENCE</scope>
</reference>
<evidence type="ECO:0000313" key="1">
    <source>
        <dbReference type="EMBL" id="QIQ08578.1"/>
    </source>
</evidence>
<organism evidence="1">
    <name type="scientific">Dikerogammarus haemobaphes virus 1</name>
    <dbReference type="NCBI Taxonomy" id="2704946"/>
    <lineage>
        <taxon>Viruses</taxon>
    </lineage>
</organism>
<accession>A0A6G9HDE3</accession>
<gene>
    <name evidence="1" type="primary">ORF13a</name>
</gene>